<keyword evidence="2" id="KW-1185">Reference proteome</keyword>
<accession>A0ABQ1LMD4</accession>
<sequence>MVTYYVTSENNSLLITQVYSPPIRIVVYGILLSITLMKPDQETFKLVNYNQKISSERDIPNHQAYKVTYITY</sequence>
<dbReference type="EMBL" id="BMEC01000003">
    <property type="protein sequence ID" value="GGC26297.1"/>
    <property type="molecule type" value="Genomic_DNA"/>
</dbReference>
<protein>
    <submittedName>
        <fullName evidence="1">Uncharacterized protein</fullName>
    </submittedName>
</protein>
<gene>
    <name evidence="1" type="ORF">GCM10011506_09600</name>
</gene>
<organism evidence="1 2">
    <name type="scientific">Marivirga lumbricoides</name>
    <dbReference type="NCBI Taxonomy" id="1046115"/>
    <lineage>
        <taxon>Bacteria</taxon>
        <taxon>Pseudomonadati</taxon>
        <taxon>Bacteroidota</taxon>
        <taxon>Cytophagia</taxon>
        <taxon>Cytophagales</taxon>
        <taxon>Marivirgaceae</taxon>
        <taxon>Marivirga</taxon>
    </lineage>
</organism>
<dbReference type="Proteomes" id="UP000636010">
    <property type="component" value="Unassembled WGS sequence"/>
</dbReference>
<reference evidence="2" key="1">
    <citation type="journal article" date="2019" name="Int. J. Syst. Evol. Microbiol.">
        <title>The Global Catalogue of Microorganisms (GCM) 10K type strain sequencing project: providing services to taxonomists for standard genome sequencing and annotation.</title>
        <authorList>
            <consortium name="The Broad Institute Genomics Platform"/>
            <consortium name="The Broad Institute Genome Sequencing Center for Infectious Disease"/>
            <person name="Wu L."/>
            <person name="Ma J."/>
        </authorList>
    </citation>
    <scope>NUCLEOTIDE SEQUENCE [LARGE SCALE GENOMIC DNA]</scope>
    <source>
        <strain evidence="2">CGMCC 1.10832</strain>
    </source>
</reference>
<evidence type="ECO:0000313" key="2">
    <source>
        <dbReference type="Proteomes" id="UP000636010"/>
    </source>
</evidence>
<evidence type="ECO:0000313" key="1">
    <source>
        <dbReference type="EMBL" id="GGC26297.1"/>
    </source>
</evidence>
<proteinExistence type="predicted"/>
<comment type="caution">
    <text evidence="1">The sequence shown here is derived from an EMBL/GenBank/DDBJ whole genome shotgun (WGS) entry which is preliminary data.</text>
</comment>
<name>A0ABQ1LMD4_9BACT</name>